<protein>
    <submittedName>
        <fullName evidence="2">Uncharacterized protein</fullName>
    </submittedName>
</protein>
<name>A0A182VM52_ANOME</name>
<evidence type="ECO:0000313" key="3">
    <source>
        <dbReference type="Proteomes" id="UP000075903"/>
    </source>
</evidence>
<evidence type="ECO:0000313" key="2">
    <source>
        <dbReference type="EnsemblMetazoa" id="AMEM017301-PA"/>
    </source>
</evidence>
<dbReference type="AlphaFoldDB" id="A0A182VM52"/>
<reference evidence="2" key="1">
    <citation type="submission" date="2020-05" db="UniProtKB">
        <authorList>
            <consortium name="EnsemblMetazoa"/>
        </authorList>
    </citation>
    <scope>IDENTIFICATION</scope>
    <source>
        <strain evidence="2">MAF</strain>
    </source>
</reference>
<dbReference type="VEuPathDB" id="VectorBase:AMEM017301"/>
<organism evidence="2 3">
    <name type="scientific">Anopheles merus</name>
    <name type="common">Mosquito</name>
    <dbReference type="NCBI Taxonomy" id="30066"/>
    <lineage>
        <taxon>Eukaryota</taxon>
        <taxon>Metazoa</taxon>
        <taxon>Ecdysozoa</taxon>
        <taxon>Arthropoda</taxon>
        <taxon>Hexapoda</taxon>
        <taxon>Insecta</taxon>
        <taxon>Pterygota</taxon>
        <taxon>Neoptera</taxon>
        <taxon>Endopterygota</taxon>
        <taxon>Diptera</taxon>
        <taxon>Nematocera</taxon>
        <taxon>Culicoidea</taxon>
        <taxon>Culicidae</taxon>
        <taxon>Anophelinae</taxon>
        <taxon>Anopheles</taxon>
    </lineage>
</organism>
<feature type="transmembrane region" description="Helical" evidence="1">
    <location>
        <begin position="90"/>
        <end position="113"/>
    </location>
</feature>
<keyword evidence="3" id="KW-1185">Reference proteome</keyword>
<evidence type="ECO:0000256" key="1">
    <source>
        <dbReference type="SAM" id="Phobius"/>
    </source>
</evidence>
<dbReference type="EnsemblMetazoa" id="AMEM017301-RA">
    <property type="protein sequence ID" value="AMEM017301-PA"/>
    <property type="gene ID" value="AMEM017301"/>
</dbReference>
<keyword evidence="1" id="KW-0812">Transmembrane</keyword>
<proteinExistence type="predicted"/>
<accession>A0A182VM52</accession>
<keyword evidence="1" id="KW-0472">Membrane</keyword>
<keyword evidence="1" id="KW-1133">Transmembrane helix</keyword>
<sequence length="145" mass="16099">MSTAALKDYMRFTSFNYAISSSTLEHPLLVRLAVSVSVLLSYLTQSKYRPMPVVAYSGPRCNFYYATAHPNSRHPQVDAKDRMYTMWIPLHISCIIIIIFWPSIITGMIAVFVMSQLRTVNGNITSALIVAGCCNPEGGDSASQK</sequence>
<dbReference type="Proteomes" id="UP000075903">
    <property type="component" value="Unassembled WGS sequence"/>
</dbReference>